<evidence type="ECO:0000256" key="4">
    <source>
        <dbReference type="ARBA" id="ARBA00023163"/>
    </source>
</evidence>
<evidence type="ECO:0000313" key="7">
    <source>
        <dbReference type="EMBL" id="PST39593.1"/>
    </source>
</evidence>
<reference evidence="7 8" key="1">
    <citation type="journal article" date="2019" name="Int. J. Syst. Evol. Microbiol.">
        <title>Faecalibacillus intestinalis gen. nov., sp. nov. and Faecalibacillus faecis sp. nov., isolated from human faeces.</title>
        <authorList>
            <person name="Seo B."/>
            <person name="Jeon K."/>
            <person name="Baek I."/>
            <person name="Lee Y.M."/>
            <person name="Baek K."/>
            <person name="Ko G."/>
        </authorList>
    </citation>
    <scope>NUCLEOTIDE SEQUENCE [LARGE SCALE GENOMIC DNA]</scope>
    <source>
        <strain evidence="7 8">SNUG30099</strain>
    </source>
</reference>
<dbReference type="CDD" id="cd00592">
    <property type="entry name" value="HTH_MerR-like"/>
    <property type="match status" value="1"/>
</dbReference>
<dbReference type="GO" id="GO:0003700">
    <property type="term" value="F:DNA-binding transcription factor activity"/>
    <property type="evidence" value="ECO:0007669"/>
    <property type="project" value="InterPro"/>
</dbReference>
<keyword evidence="5" id="KW-0472">Membrane</keyword>
<dbReference type="InterPro" id="IPR047057">
    <property type="entry name" value="MerR_fam"/>
</dbReference>
<dbReference type="Gene3D" id="1.10.1660.10">
    <property type="match status" value="1"/>
</dbReference>
<evidence type="ECO:0000256" key="2">
    <source>
        <dbReference type="ARBA" id="ARBA00023015"/>
    </source>
</evidence>
<dbReference type="PANTHER" id="PTHR30204">
    <property type="entry name" value="REDOX-CYCLING DRUG-SENSING TRANSCRIPTIONAL ACTIVATOR SOXR"/>
    <property type="match status" value="1"/>
</dbReference>
<sequence length="349" mass="41564">MQIKEVQEKLKISSYTLRYYEKMGLIQPYRDENSYRNYSEEDIHKIERIMFLRDINVPIEDIKDILNNKVTFQDVLESHIEKVNIEIESLQYIKNMCEDLKEKNIPLLDQVIEDNQIGDKKVKKRDLKKVFDYFKKDQTVVIGTRFDLNMYFRTFIYALITAPVLTFAAINYLQRFNILKKGTINHISIYLILMILVMLLSIVSISYMCSRQKYIELTDNKISILDAKKVSHIKLSYLILKKDLTTIMENYSWEDLKYVEIKLVIKYGGIGIGTSKTMYYYLPKYIFHFKNSSSKSFLEWNNPKAAYQILRNKNIEIVTSDEILDCFEQNELSVYDFFENIYHKNGKNR</sequence>
<feature type="domain" description="HTH merR-type" evidence="6">
    <location>
        <begin position="1"/>
        <end position="68"/>
    </location>
</feature>
<dbReference type="InterPro" id="IPR000551">
    <property type="entry name" value="MerR-type_HTH_dom"/>
</dbReference>
<dbReference type="EMBL" id="PYLQ01000017">
    <property type="protein sequence ID" value="PST39593.1"/>
    <property type="molecule type" value="Genomic_DNA"/>
</dbReference>
<dbReference type="InterPro" id="IPR009061">
    <property type="entry name" value="DNA-bd_dom_put_sf"/>
</dbReference>
<dbReference type="PROSITE" id="PS50937">
    <property type="entry name" value="HTH_MERR_2"/>
    <property type="match status" value="1"/>
</dbReference>
<dbReference type="Pfam" id="PF13411">
    <property type="entry name" value="MerR_1"/>
    <property type="match status" value="1"/>
</dbReference>
<keyword evidence="4" id="KW-0804">Transcription</keyword>
<dbReference type="AlphaFoldDB" id="A0A2T3FWH1"/>
<protein>
    <recommendedName>
        <fullName evidence="6">HTH merR-type domain-containing protein</fullName>
    </recommendedName>
</protein>
<keyword evidence="5" id="KW-1133">Transmembrane helix</keyword>
<dbReference type="SUPFAM" id="SSF46955">
    <property type="entry name" value="Putative DNA-binding domain"/>
    <property type="match status" value="1"/>
</dbReference>
<evidence type="ECO:0000256" key="3">
    <source>
        <dbReference type="ARBA" id="ARBA00023125"/>
    </source>
</evidence>
<dbReference type="GO" id="GO:0003677">
    <property type="term" value="F:DNA binding"/>
    <property type="evidence" value="ECO:0007669"/>
    <property type="project" value="UniProtKB-KW"/>
</dbReference>
<dbReference type="Proteomes" id="UP000240974">
    <property type="component" value="Unassembled WGS sequence"/>
</dbReference>
<evidence type="ECO:0000256" key="1">
    <source>
        <dbReference type="ARBA" id="ARBA00022491"/>
    </source>
</evidence>
<keyword evidence="3" id="KW-0238">DNA-binding</keyword>
<gene>
    <name evidence="7" type="ORF">C7U54_10795</name>
</gene>
<dbReference type="SMART" id="SM00422">
    <property type="entry name" value="HTH_MERR"/>
    <property type="match status" value="1"/>
</dbReference>
<keyword evidence="2" id="KW-0805">Transcription regulation</keyword>
<keyword evidence="8" id="KW-1185">Reference proteome</keyword>
<feature type="transmembrane region" description="Helical" evidence="5">
    <location>
        <begin position="187"/>
        <end position="209"/>
    </location>
</feature>
<accession>A0A2T3FWH1</accession>
<proteinExistence type="predicted"/>
<feature type="transmembrane region" description="Helical" evidence="5">
    <location>
        <begin position="155"/>
        <end position="175"/>
    </location>
</feature>
<comment type="caution">
    <text evidence="7">The sequence shown here is derived from an EMBL/GenBank/DDBJ whole genome shotgun (WGS) entry which is preliminary data.</text>
</comment>
<evidence type="ECO:0000313" key="8">
    <source>
        <dbReference type="Proteomes" id="UP000240974"/>
    </source>
</evidence>
<keyword evidence="1" id="KW-0678">Repressor</keyword>
<dbReference type="RefSeq" id="WP_107030297.1">
    <property type="nucleotide sequence ID" value="NZ_PYLQ01000017.1"/>
</dbReference>
<evidence type="ECO:0000259" key="6">
    <source>
        <dbReference type="PROSITE" id="PS50937"/>
    </source>
</evidence>
<organism evidence="7 8">
    <name type="scientific">Faecalibacillus intestinalis</name>
    <dbReference type="NCBI Taxonomy" id="1982626"/>
    <lineage>
        <taxon>Bacteria</taxon>
        <taxon>Bacillati</taxon>
        <taxon>Bacillota</taxon>
        <taxon>Erysipelotrichia</taxon>
        <taxon>Erysipelotrichales</taxon>
        <taxon>Coprobacillaceae</taxon>
        <taxon>Faecalibacillus</taxon>
    </lineage>
</organism>
<dbReference type="PANTHER" id="PTHR30204:SF69">
    <property type="entry name" value="MERR-FAMILY TRANSCRIPTIONAL REGULATOR"/>
    <property type="match status" value="1"/>
</dbReference>
<evidence type="ECO:0000256" key="5">
    <source>
        <dbReference type="SAM" id="Phobius"/>
    </source>
</evidence>
<name>A0A2T3FWH1_9FIRM</name>
<keyword evidence="5" id="KW-0812">Transmembrane</keyword>